<feature type="transmembrane region" description="Helical" evidence="6">
    <location>
        <begin position="81"/>
        <end position="103"/>
    </location>
</feature>
<feature type="transmembrane region" description="Helical" evidence="6">
    <location>
        <begin position="20"/>
        <end position="41"/>
    </location>
</feature>
<keyword evidence="4 6" id="KW-1133">Transmembrane helix</keyword>
<dbReference type="GO" id="GO:0032153">
    <property type="term" value="C:cell division site"/>
    <property type="evidence" value="ECO:0007669"/>
    <property type="project" value="TreeGrafter"/>
</dbReference>
<proteinExistence type="predicted"/>
<keyword evidence="5 6" id="KW-0472">Membrane</keyword>
<dbReference type="Proteomes" id="UP000752647">
    <property type="component" value="Unassembled WGS sequence"/>
</dbReference>
<organism evidence="8 10">
    <name type="scientific">Leuconostoc gasicomitatum</name>
    <dbReference type="NCBI Taxonomy" id="115778"/>
    <lineage>
        <taxon>Bacteria</taxon>
        <taxon>Bacillati</taxon>
        <taxon>Bacillota</taxon>
        <taxon>Bacilli</taxon>
        <taxon>Lactobacillales</taxon>
        <taxon>Lactobacillaceae</taxon>
        <taxon>Leuconostoc</taxon>
        <taxon>Leuconostoc gelidum group</taxon>
    </lineage>
</organism>
<evidence type="ECO:0000313" key="10">
    <source>
        <dbReference type="Proteomes" id="UP000752647"/>
    </source>
</evidence>
<dbReference type="InterPro" id="IPR018365">
    <property type="entry name" value="Cell_cycle_FtsW-rel_CS"/>
</dbReference>
<feature type="transmembrane region" description="Helical" evidence="6">
    <location>
        <begin position="369"/>
        <end position="391"/>
    </location>
</feature>
<dbReference type="EMBL" id="JAHBFI010000001">
    <property type="protein sequence ID" value="MBZ5961651.1"/>
    <property type="molecule type" value="Genomic_DNA"/>
</dbReference>
<reference evidence="7 9" key="1">
    <citation type="submission" date="2015-12" db="EMBL/GenBank/DDBJ databases">
        <authorList>
            <person name="Andreevskaya M."/>
        </authorList>
    </citation>
    <scope>NUCLEOTIDE SEQUENCE [LARGE SCALE GENOMIC DNA]</scope>
    <source>
        <strain evidence="7 9">C122c</strain>
    </source>
</reference>
<feature type="transmembrane region" description="Helical" evidence="6">
    <location>
        <begin position="331"/>
        <end position="349"/>
    </location>
</feature>
<evidence type="ECO:0000256" key="3">
    <source>
        <dbReference type="ARBA" id="ARBA00022960"/>
    </source>
</evidence>
<keyword evidence="3" id="KW-0133">Cell shape</keyword>
<evidence type="ECO:0000313" key="9">
    <source>
        <dbReference type="Proteomes" id="UP000199271"/>
    </source>
</evidence>
<dbReference type="InterPro" id="IPR001182">
    <property type="entry name" value="FtsW/RodA"/>
</dbReference>
<feature type="transmembrane region" description="Helical" evidence="6">
    <location>
        <begin position="183"/>
        <end position="202"/>
    </location>
</feature>
<dbReference type="EMBL" id="FBSY01000017">
    <property type="protein sequence ID" value="CUW16821.1"/>
    <property type="molecule type" value="Genomic_DNA"/>
</dbReference>
<evidence type="ECO:0000256" key="2">
    <source>
        <dbReference type="ARBA" id="ARBA00022692"/>
    </source>
</evidence>
<dbReference type="GO" id="GO:0015648">
    <property type="term" value="F:lipid-linked peptidoglycan transporter activity"/>
    <property type="evidence" value="ECO:0007669"/>
    <property type="project" value="TreeGrafter"/>
</dbReference>
<dbReference type="PROSITE" id="PS00428">
    <property type="entry name" value="FTSW_RODA_SPOVE"/>
    <property type="match status" value="1"/>
</dbReference>
<keyword evidence="9" id="KW-1185">Reference proteome</keyword>
<reference evidence="8" key="2">
    <citation type="submission" date="2021-05" db="EMBL/GenBank/DDBJ databases">
        <title>Pangenome of Leuconostoc gelidum warrants species status for Leuconostoc gelidum subsp. gasicomitatum.</title>
        <authorList>
            <person name="Johansson P."/>
            <person name="Sade E."/>
            <person name="Hultman J."/>
            <person name="Auvinen P."/>
            <person name="Bjorkroth J."/>
        </authorList>
    </citation>
    <scope>NUCLEOTIDE SEQUENCE</scope>
    <source>
        <strain evidence="8">A.21.4</strain>
    </source>
</reference>
<sequence length="406" mass="44296">MQRTPSRQMSSRTSGSELDWGIILALLLFMIIGLSSIFQAALHSQYGTMQMALRTTIVQGVFWIIGTLIIIFLLRFDASQLWRLAPIAYGLGIFLLVAVLVLYDRQMANLTGAKSWFVLGPISFQPSEVVKPAFILMLSRVVAQHNRLYEHHTTRSDGLLLGKMALWFLPIAVLIALQNDLGTLLVFIAIFGGVALVSGITWRILAPVIGIVATIGVTLLALVTSATGKIILDALGFKLYQFDRIQTWLHPDQDTSASGYQTFQSLKAIGSGQLTGNGFGNLKVYVPVRESDMIFSVIGESFGFIGGAILIALYFGLIYRLIRATFKAQNAFYAYIATGVVMMVLFHVFENIGMSIGLLPLTGIPLPFISQGGSSLLGNLIGVGLILTIGYQQQNDTFKEATGFSI</sequence>
<dbReference type="Pfam" id="PF01098">
    <property type="entry name" value="FTSW_RODA_SPOVE"/>
    <property type="match status" value="1"/>
</dbReference>
<dbReference type="PANTHER" id="PTHR30474">
    <property type="entry name" value="CELL CYCLE PROTEIN"/>
    <property type="match status" value="1"/>
</dbReference>
<comment type="caution">
    <text evidence="8">The sequence shown here is derived from an EMBL/GenBank/DDBJ whole genome shotgun (WGS) entry which is preliminary data.</text>
</comment>
<dbReference type="GeneID" id="34302074"/>
<dbReference type="OMA" id="PMMVAWY"/>
<dbReference type="GO" id="GO:0005886">
    <property type="term" value="C:plasma membrane"/>
    <property type="evidence" value="ECO:0007669"/>
    <property type="project" value="TreeGrafter"/>
</dbReference>
<keyword evidence="2 6" id="KW-0812">Transmembrane</keyword>
<evidence type="ECO:0000313" key="8">
    <source>
        <dbReference type="EMBL" id="MBZ5961651.1"/>
    </source>
</evidence>
<feature type="transmembrane region" description="Helical" evidence="6">
    <location>
        <begin position="209"/>
        <end position="232"/>
    </location>
</feature>
<dbReference type="PANTHER" id="PTHR30474:SF1">
    <property type="entry name" value="PEPTIDOGLYCAN GLYCOSYLTRANSFERASE MRDB"/>
    <property type="match status" value="1"/>
</dbReference>
<keyword evidence="7" id="KW-0131">Cell cycle</keyword>
<keyword evidence="7" id="KW-0132">Cell division</keyword>
<feature type="transmembrane region" description="Helical" evidence="6">
    <location>
        <begin position="53"/>
        <end position="74"/>
    </location>
</feature>
<evidence type="ECO:0000256" key="5">
    <source>
        <dbReference type="ARBA" id="ARBA00023136"/>
    </source>
</evidence>
<dbReference type="AlphaFoldDB" id="A0A9Q3XTG1"/>
<dbReference type="Proteomes" id="UP000199271">
    <property type="component" value="Unassembled WGS sequence"/>
</dbReference>
<gene>
    <name evidence="7" type="ORF">C122C_1536</name>
    <name evidence="8" type="ORF">KIJ12_00460</name>
</gene>
<evidence type="ECO:0000256" key="4">
    <source>
        <dbReference type="ARBA" id="ARBA00022989"/>
    </source>
</evidence>
<evidence type="ECO:0000313" key="7">
    <source>
        <dbReference type="EMBL" id="CUW16821.1"/>
    </source>
</evidence>
<dbReference type="RefSeq" id="WP_013231221.1">
    <property type="nucleotide sequence ID" value="NZ_BPKT01000001.1"/>
</dbReference>
<feature type="transmembrane region" description="Helical" evidence="6">
    <location>
        <begin position="159"/>
        <end position="177"/>
    </location>
</feature>
<protein>
    <submittedName>
        <fullName evidence="7">Cell division protein FtsW</fullName>
    </submittedName>
    <submittedName>
        <fullName evidence="8">Rod shape-determining protein RodA</fullName>
    </submittedName>
</protein>
<comment type="subcellular location">
    <subcellularLocation>
        <location evidence="1">Membrane</location>
        <topology evidence="1">Multi-pass membrane protein</topology>
    </subcellularLocation>
</comment>
<accession>A0A9Q3XTG1</accession>
<evidence type="ECO:0000256" key="1">
    <source>
        <dbReference type="ARBA" id="ARBA00004141"/>
    </source>
</evidence>
<evidence type="ECO:0000256" key="6">
    <source>
        <dbReference type="SAM" id="Phobius"/>
    </source>
</evidence>
<name>A0A9Q3XTG1_9LACO</name>
<dbReference type="GO" id="GO:0008360">
    <property type="term" value="P:regulation of cell shape"/>
    <property type="evidence" value="ECO:0007669"/>
    <property type="project" value="UniProtKB-KW"/>
</dbReference>
<dbReference type="GO" id="GO:0051301">
    <property type="term" value="P:cell division"/>
    <property type="evidence" value="ECO:0007669"/>
    <property type="project" value="UniProtKB-KW"/>
</dbReference>
<feature type="transmembrane region" description="Helical" evidence="6">
    <location>
        <begin position="115"/>
        <end position="138"/>
    </location>
</feature>
<feature type="transmembrane region" description="Helical" evidence="6">
    <location>
        <begin position="293"/>
        <end position="319"/>
    </location>
</feature>